<protein>
    <submittedName>
        <fullName evidence="5">Peptidylprolyl isomerase</fullName>
        <ecNumber evidence="5">5.2.1.8</ecNumber>
    </submittedName>
</protein>
<feature type="chain" id="PRO_5038381701" evidence="3">
    <location>
        <begin position="21"/>
        <end position="467"/>
    </location>
</feature>
<dbReference type="PROSITE" id="PS50198">
    <property type="entry name" value="PPIC_PPIASE_2"/>
    <property type="match status" value="1"/>
</dbReference>
<keyword evidence="1 3" id="KW-0732">Signal</keyword>
<reference evidence="5" key="2">
    <citation type="submission" date="2021-04" db="EMBL/GenBank/DDBJ databases">
        <authorList>
            <person name="Gilroy R."/>
        </authorList>
    </citation>
    <scope>NUCLEOTIDE SEQUENCE</scope>
    <source>
        <strain evidence="5">5134</strain>
    </source>
</reference>
<feature type="signal peptide" evidence="3">
    <location>
        <begin position="1"/>
        <end position="20"/>
    </location>
</feature>
<dbReference type="InterPro" id="IPR027304">
    <property type="entry name" value="Trigger_fact/SurA_dom_sf"/>
</dbReference>
<evidence type="ECO:0000313" key="6">
    <source>
        <dbReference type="Proteomes" id="UP000886844"/>
    </source>
</evidence>
<sequence length="467" mass="53254">MLKKGILAAMLVLLFAGVAAQKREVMLDKVVAVVGGSSILYSEVDEYARQLVEQRRQEGYTSDRDPMNEALEALLTQKLLYNQAQIDSVAINDGDIMSRVEEQVQQMVDMEGSIPALEAKHHMPIFNIREIMRQRYEEQAYAQAMQSEVVNKVTVIPGEVERFYKSISKDSLPTIADQYVYAQITKFPKSMTAAKQRTRERLLDMRERVITGAAKFENLARMYSQDGTAMRGGEMDPSPLASLDPAFAAALENLKPGQISEVVESQFGFHIIQMLDKRGQLYHFRHILLRPVYTSEELGESLNLLDSIADLIHKDSITFEKAALKYSDDASSKMNGGVVSNHDILERFNAFDAKLTVTKFLKEDFGRFKSLDDYNALRRLKPGEVSDAYLTEDMLGNQMGKIVKLVEVIPTHTASLNEDYLRLEEMALQDKQNRVFKEWLSKKIDAMYVYIIPEFRNGEFENKRWVK</sequence>
<dbReference type="InterPro" id="IPR046357">
    <property type="entry name" value="PPIase_dom_sf"/>
</dbReference>
<evidence type="ECO:0000256" key="3">
    <source>
        <dbReference type="SAM" id="SignalP"/>
    </source>
</evidence>
<accession>A0A9D1Z241</accession>
<evidence type="ECO:0000256" key="1">
    <source>
        <dbReference type="ARBA" id="ARBA00022729"/>
    </source>
</evidence>
<dbReference type="InterPro" id="IPR050280">
    <property type="entry name" value="OMP_Chaperone_SurA"/>
</dbReference>
<dbReference type="Pfam" id="PF00639">
    <property type="entry name" value="Rotamase"/>
    <property type="match status" value="2"/>
</dbReference>
<evidence type="ECO:0000313" key="5">
    <source>
        <dbReference type="EMBL" id="HIY69285.1"/>
    </source>
</evidence>
<dbReference type="PANTHER" id="PTHR47637:SF1">
    <property type="entry name" value="CHAPERONE SURA"/>
    <property type="match status" value="1"/>
</dbReference>
<dbReference type="Gene3D" id="3.10.50.40">
    <property type="match status" value="2"/>
</dbReference>
<evidence type="ECO:0000259" key="4">
    <source>
        <dbReference type="PROSITE" id="PS50198"/>
    </source>
</evidence>
<keyword evidence="2" id="KW-0697">Rotamase</keyword>
<proteinExistence type="predicted"/>
<dbReference type="EC" id="5.2.1.8" evidence="5"/>
<evidence type="ECO:0000256" key="2">
    <source>
        <dbReference type="PROSITE-ProRule" id="PRU00278"/>
    </source>
</evidence>
<organism evidence="5 6">
    <name type="scientific">Candidatus Alistipes intestinigallinarum</name>
    <dbReference type="NCBI Taxonomy" id="2838440"/>
    <lineage>
        <taxon>Bacteria</taxon>
        <taxon>Pseudomonadati</taxon>
        <taxon>Bacteroidota</taxon>
        <taxon>Bacteroidia</taxon>
        <taxon>Bacteroidales</taxon>
        <taxon>Rikenellaceae</taxon>
        <taxon>Alistipes</taxon>
    </lineage>
</organism>
<dbReference type="InterPro" id="IPR000297">
    <property type="entry name" value="PPIase_PpiC"/>
</dbReference>
<dbReference type="SUPFAM" id="SSF54534">
    <property type="entry name" value="FKBP-like"/>
    <property type="match status" value="2"/>
</dbReference>
<dbReference type="Gene3D" id="1.10.4030.10">
    <property type="entry name" value="Porin chaperone SurA, peptide-binding domain"/>
    <property type="match status" value="1"/>
</dbReference>
<dbReference type="PANTHER" id="PTHR47637">
    <property type="entry name" value="CHAPERONE SURA"/>
    <property type="match status" value="1"/>
</dbReference>
<dbReference type="AlphaFoldDB" id="A0A9D1Z241"/>
<dbReference type="EMBL" id="DXDA01000062">
    <property type="protein sequence ID" value="HIY69285.1"/>
    <property type="molecule type" value="Genomic_DNA"/>
</dbReference>
<comment type="caution">
    <text evidence="5">The sequence shown here is derived from an EMBL/GenBank/DDBJ whole genome shotgun (WGS) entry which is preliminary data.</text>
</comment>
<dbReference type="SUPFAM" id="SSF109998">
    <property type="entry name" value="Triger factor/SurA peptide-binding domain-like"/>
    <property type="match status" value="1"/>
</dbReference>
<reference evidence="5" key="1">
    <citation type="journal article" date="2021" name="PeerJ">
        <title>Extensive microbial diversity within the chicken gut microbiome revealed by metagenomics and culture.</title>
        <authorList>
            <person name="Gilroy R."/>
            <person name="Ravi A."/>
            <person name="Getino M."/>
            <person name="Pursley I."/>
            <person name="Horton D.L."/>
            <person name="Alikhan N.F."/>
            <person name="Baker D."/>
            <person name="Gharbi K."/>
            <person name="Hall N."/>
            <person name="Watson M."/>
            <person name="Adriaenssens E.M."/>
            <person name="Foster-Nyarko E."/>
            <person name="Jarju S."/>
            <person name="Secka A."/>
            <person name="Antonio M."/>
            <person name="Oren A."/>
            <person name="Chaudhuri R.R."/>
            <person name="La Ragione R."/>
            <person name="Hildebrand F."/>
            <person name="Pallen M.J."/>
        </authorList>
    </citation>
    <scope>NUCLEOTIDE SEQUENCE</scope>
    <source>
        <strain evidence="5">5134</strain>
    </source>
</reference>
<dbReference type="Proteomes" id="UP000886844">
    <property type="component" value="Unassembled WGS sequence"/>
</dbReference>
<name>A0A9D1Z241_9BACT</name>
<keyword evidence="2 5" id="KW-0413">Isomerase</keyword>
<gene>
    <name evidence="5" type="ORF">H9828_07705</name>
</gene>
<dbReference type="GO" id="GO:0003755">
    <property type="term" value="F:peptidyl-prolyl cis-trans isomerase activity"/>
    <property type="evidence" value="ECO:0007669"/>
    <property type="project" value="UniProtKB-KW"/>
</dbReference>
<feature type="domain" description="PpiC" evidence="4">
    <location>
        <begin position="184"/>
        <end position="276"/>
    </location>
</feature>